<feature type="region of interest" description="Disordered" evidence="1">
    <location>
        <begin position="19"/>
        <end position="47"/>
    </location>
</feature>
<proteinExistence type="predicted"/>
<gene>
    <name evidence="2" type="ORF">EVAR_96614_1</name>
</gene>
<reference evidence="2 3" key="1">
    <citation type="journal article" date="2019" name="Commun. Biol.">
        <title>The bagworm genome reveals a unique fibroin gene that provides high tensile strength.</title>
        <authorList>
            <person name="Kono N."/>
            <person name="Nakamura H."/>
            <person name="Ohtoshi R."/>
            <person name="Tomita M."/>
            <person name="Numata K."/>
            <person name="Arakawa K."/>
        </authorList>
    </citation>
    <scope>NUCLEOTIDE SEQUENCE [LARGE SCALE GENOMIC DNA]</scope>
</reference>
<feature type="compositionally biased region" description="Basic and acidic residues" evidence="1">
    <location>
        <begin position="30"/>
        <end position="47"/>
    </location>
</feature>
<accession>A0A4C1WR08</accession>
<feature type="compositionally biased region" description="Low complexity" evidence="1">
    <location>
        <begin position="19"/>
        <end position="29"/>
    </location>
</feature>
<sequence length="104" mass="11836">MKGKPIRIEFLEAVAPSTPTSSSTVTAVSGRDREVVGRRSVRTGETRRWRTSTIRKNYDDATHESHMPRYTDFRSYHIGHRGSRPLVAPPAKAQFCMQLIYTSQ</sequence>
<dbReference type="AlphaFoldDB" id="A0A4C1WR08"/>
<evidence type="ECO:0000313" key="3">
    <source>
        <dbReference type="Proteomes" id="UP000299102"/>
    </source>
</evidence>
<dbReference type="Proteomes" id="UP000299102">
    <property type="component" value="Unassembled WGS sequence"/>
</dbReference>
<name>A0A4C1WR08_EUMVA</name>
<comment type="caution">
    <text evidence="2">The sequence shown here is derived from an EMBL/GenBank/DDBJ whole genome shotgun (WGS) entry which is preliminary data.</text>
</comment>
<keyword evidence="3" id="KW-1185">Reference proteome</keyword>
<protein>
    <submittedName>
        <fullName evidence="2">Uncharacterized protein</fullName>
    </submittedName>
</protein>
<evidence type="ECO:0000313" key="2">
    <source>
        <dbReference type="EMBL" id="GBP53936.1"/>
    </source>
</evidence>
<dbReference type="EMBL" id="BGZK01000636">
    <property type="protein sequence ID" value="GBP53936.1"/>
    <property type="molecule type" value="Genomic_DNA"/>
</dbReference>
<organism evidence="2 3">
    <name type="scientific">Eumeta variegata</name>
    <name type="common">Bagworm moth</name>
    <name type="synonym">Eumeta japonica</name>
    <dbReference type="NCBI Taxonomy" id="151549"/>
    <lineage>
        <taxon>Eukaryota</taxon>
        <taxon>Metazoa</taxon>
        <taxon>Ecdysozoa</taxon>
        <taxon>Arthropoda</taxon>
        <taxon>Hexapoda</taxon>
        <taxon>Insecta</taxon>
        <taxon>Pterygota</taxon>
        <taxon>Neoptera</taxon>
        <taxon>Endopterygota</taxon>
        <taxon>Lepidoptera</taxon>
        <taxon>Glossata</taxon>
        <taxon>Ditrysia</taxon>
        <taxon>Tineoidea</taxon>
        <taxon>Psychidae</taxon>
        <taxon>Oiketicinae</taxon>
        <taxon>Eumeta</taxon>
    </lineage>
</organism>
<evidence type="ECO:0000256" key="1">
    <source>
        <dbReference type="SAM" id="MobiDB-lite"/>
    </source>
</evidence>